<dbReference type="SUPFAM" id="SSF82866">
    <property type="entry name" value="Multidrug efflux transporter AcrB transmembrane domain"/>
    <property type="match status" value="2"/>
</dbReference>
<dbReference type="EMBL" id="LR214972">
    <property type="protein sequence ID" value="VEU62765.1"/>
    <property type="molecule type" value="Genomic_DNA"/>
</dbReference>
<proteinExistence type="predicted"/>
<keyword evidence="10" id="KW-1185">Reference proteome</keyword>
<keyword evidence="6" id="KW-0811">Translocation</keyword>
<feature type="transmembrane region" description="Helical" evidence="8">
    <location>
        <begin position="679"/>
        <end position="701"/>
    </location>
</feature>
<keyword evidence="7 8" id="KW-0472">Membrane</keyword>
<feature type="transmembrane region" description="Helical" evidence="8">
    <location>
        <begin position="21"/>
        <end position="38"/>
    </location>
</feature>
<dbReference type="OrthoDB" id="9805019at2"/>
<dbReference type="GO" id="GO:0005886">
    <property type="term" value="C:plasma membrane"/>
    <property type="evidence" value="ECO:0007669"/>
    <property type="project" value="TreeGrafter"/>
</dbReference>
<evidence type="ECO:0000256" key="3">
    <source>
        <dbReference type="ARBA" id="ARBA00022692"/>
    </source>
</evidence>
<dbReference type="AlphaFoldDB" id="A0A449ACK9"/>
<evidence type="ECO:0000256" key="4">
    <source>
        <dbReference type="ARBA" id="ARBA00022927"/>
    </source>
</evidence>
<keyword evidence="5 8" id="KW-1133">Transmembrane helix</keyword>
<keyword evidence="4" id="KW-0653">Protein transport</keyword>
<evidence type="ECO:0000256" key="5">
    <source>
        <dbReference type="ARBA" id="ARBA00022989"/>
    </source>
</evidence>
<reference evidence="9 10" key="1">
    <citation type="submission" date="2019-01" db="EMBL/GenBank/DDBJ databases">
        <authorList>
            <consortium name="Pathogen Informatics"/>
        </authorList>
    </citation>
    <scope>NUCLEOTIDE SEQUENCE [LARGE SCALE GENOMIC DNA]</scope>
    <source>
        <strain evidence="9 10">NCTC10118</strain>
    </source>
</reference>
<evidence type="ECO:0000256" key="7">
    <source>
        <dbReference type="ARBA" id="ARBA00023136"/>
    </source>
</evidence>
<feature type="transmembrane region" description="Helical" evidence="8">
    <location>
        <begin position="518"/>
        <end position="540"/>
    </location>
</feature>
<dbReference type="RefSeq" id="WP_129620991.1">
    <property type="nucleotide sequence ID" value="NZ_LR214972.1"/>
</dbReference>
<accession>A0A449ACK9</accession>
<dbReference type="Proteomes" id="UP000289952">
    <property type="component" value="Chromosome"/>
</dbReference>
<feature type="transmembrane region" description="Helical" evidence="8">
    <location>
        <begin position="793"/>
        <end position="818"/>
    </location>
</feature>
<feature type="transmembrane region" description="Helical" evidence="8">
    <location>
        <begin position="428"/>
        <end position="446"/>
    </location>
</feature>
<feature type="transmembrane region" description="Helical" evidence="8">
    <location>
        <begin position="707"/>
        <end position="724"/>
    </location>
</feature>
<name>A0A449ACK9_9BACT</name>
<protein>
    <submittedName>
        <fullName evidence="9">Bifunctional preprotein translocase subunit SecD/SecF</fullName>
    </submittedName>
</protein>
<gene>
    <name evidence="9" type="primary">secDF</name>
    <name evidence="9" type="ORF">NCTC10118_00128</name>
</gene>
<feature type="transmembrane region" description="Helical" evidence="8">
    <location>
        <begin position="458"/>
        <end position="480"/>
    </location>
</feature>
<dbReference type="InterPro" id="IPR022813">
    <property type="entry name" value="SecD/SecF_arch_bac"/>
</dbReference>
<dbReference type="PANTHER" id="PTHR30081">
    <property type="entry name" value="PROTEIN-EXPORT MEMBRANE PROTEIN SEC"/>
    <property type="match status" value="1"/>
</dbReference>
<evidence type="ECO:0000256" key="2">
    <source>
        <dbReference type="ARBA" id="ARBA00022475"/>
    </source>
</evidence>
<organism evidence="9 10">
    <name type="scientific">Mycoplasmopsis bovirhinis</name>
    <dbReference type="NCBI Taxonomy" id="29553"/>
    <lineage>
        <taxon>Bacteria</taxon>
        <taxon>Bacillati</taxon>
        <taxon>Mycoplasmatota</taxon>
        <taxon>Mycoplasmoidales</taxon>
        <taxon>Metamycoplasmataceae</taxon>
        <taxon>Mycoplasmopsis</taxon>
    </lineage>
</organism>
<keyword evidence="3 8" id="KW-0812">Transmembrane</keyword>
<evidence type="ECO:0000313" key="9">
    <source>
        <dbReference type="EMBL" id="VEU62765.1"/>
    </source>
</evidence>
<feature type="transmembrane region" description="Helical" evidence="8">
    <location>
        <begin position="325"/>
        <end position="343"/>
    </location>
</feature>
<keyword evidence="2" id="KW-1003">Cell membrane</keyword>
<evidence type="ECO:0000256" key="6">
    <source>
        <dbReference type="ARBA" id="ARBA00023010"/>
    </source>
</evidence>
<sequence>MRFLNSIFKLTSWKRIAISSLLLIAGILSIIFGGLFYFNGNINKTYEYNPGTKIVVKVKKEDSDPIDNLKISKSINDRLVDGFGYTGIKVEPYSDDKVIISKSGKLSQTELSNFINEITQKPSIIATSTDMQPLFYLGKFNNTQKLKYDNAYAYNIPFKKDGAEYIEQNGTNKIRIALNGNVGETEYSKATESLLNKEILIWLNIGELYSKAINEYKVEWQAANQNLWSFIHVNNAAKSTRTDTKKEADNILKEAELNVSRKYLIHRGKVYYVHNGNHVYLTNNASLSNSQSRSLVEKINFALGDYNLELFSTEQTTVNGSEQNSYLYALIGSIIAFAILAFVQIINYGLLGVVAAISSALYTILTLLIFTVVRGEYSPATLSSLLIGMVILFESSVGWFEKFKNRHLGGDSIKKSIINTSKFNSLRIIDSSTIIFVASLIIFFLGTNEIRHFSSFSVFGALIALVVSLIFLRLIVVSISTSEYLSSKTKLFGINSFSYKVYNFQTKTTINYFKNSRLVLFSFGALLLIAIIVFGTLAGLNQNLLSGFNSTSEMQGYHTVNIYSSDKTKYFFDQNLASNLISQINNSANINKLLINQPTIYSITGLDQLSGISLKLTHEDKDIINELNTLANAYSNNLLVVDSFKVTNISSLSSLQWSAISLIVSLIVILIYTAFRLGIVFSLVWGFSSIIDFLIIFIVLALSRITVNNFSLVLFLIIFVWANNEKNHIFSDLKENLKLRYHKQILNHNEILNVGNYTITQNLKRFVLSFVAIIVLGISLSFVATQSNLLPTILIFISLPIILILSTYLAVFIWIKLFSFSEKTRQKRIDNGYWNVNKLDEQTFNGINDYI</sequence>
<evidence type="ECO:0000256" key="8">
    <source>
        <dbReference type="SAM" id="Phobius"/>
    </source>
</evidence>
<dbReference type="Gene3D" id="1.20.1640.10">
    <property type="entry name" value="Multidrug efflux transporter AcrB transmembrane domain"/>
    <property type="match status" value="2"/>
</dbReference>
<feature type="transmembrane region" description="Helical" evidence="8">
    <location>
        <begin position="766"/>
        <end position="787"/>
    </location>
</feature>
<feature type="transmembrane region" description="Helical" evidence="8">
    <location>
        <begin position="350"/>
        <end position="373"/>
    </location>
</feature>
<dbReference type="NCBIfam" id="NF046001">
    <property type="entry name" value="SecDF_plasm"/>
    <property type="match status" value="1"/>
</dbReference>
<evidence type="ECO:0000313" key="10">
    <source>
        <dbReference type="Proteomes" id="UP000289952"/>
    </source>
</evidence>
<keyword evidence="1" id="KW-0813">Transport</keyword>
<dbReference type="GO" id="GO:0015031">
    <property type="term" value="P:protein transport"/>
    <property type="evidence" value="ECO:0007669"/>
    <property type="project" value="UniProtKB-KW"/>
</dbReference>
<feature type="transmembrane region" description="Helical" evidence="8">
    <location>
        <begin position="654"/>
        <end position="672"/>
    </location>
</feature>
<evidence type="ECO:0000256" key="1">
    <source>
        <dbReference type="ARBA" id="ARBA00022448"/>
    </source>
</evidence>